<keyword evidence="7" id="KW-0378">Hydrolase</keyword>
<dbReference type="InterPro" id="IPR048534">
    <property type="entry name" value="Man2a1-like_dom"/>
</dbReference>
<dbReference type="InterPro" id="IPR011682">
    <property type="entry name" value="Glyco_hydro_38_C"/>
</dbReference>
<dbReference type="FunFam" id="2.70.98.30:FF:000004">
    <property type="entry name" value="Alpha-mannosidase"/>
    <property type="match status" value="2"/>
</dbReference>
<dbReference type="FunFam" id="3.20.110.10:FF:000001">
    <property type="entry name" value="Alpha-mannosidase"/>
    <property type="match status" value="2"/>
</dbReference>
<evidence type="ECO:0000313" key="15">
    <source>
        <dbReference type="EMBL" id="KAI9177809.1"/>
    </source>
</evidence>
<dbReference type="PANTHER" id="PTHR11607:SF60">
    <property type="entry name" value="ALPHA-MANNOSIDASE"/>
    <property type="match status" value="1"/>
</dbReference>
<dbReference type="SMART" id="SM00872">
    <property type="entry name" value="Alpha-mann_mid"/>
    <property type="match status" value="2"/>
</dbReference>
<dbReference type="CDD" id="cd10810">
    <property type="entry name" value="GH38N_AMII_LAM_like"/>
    <property type="match status" value="2"/>
</dbReference>
<comment type="cofactor">
    <cofactor evidence="2">
        <name>Zn(2+)</name>
        <dbReference type="ChEBI" id="CHEBI:29105"/>
    </cofactor>
</comment>
<dbReference type="InterPro" id="IPR011013">
    <property type="entry name" value="Gal_mutarotase_sf_dom"/>
</dbReference>
<dbReference type="SUPFAM" id="SSF88688">
    <property type="entry name" value="Families 57/38 glycoside transferase middle domain"/>
    <property type="match status" value="2"/>
</dbReference>
<dbReference type="InterPro" id="IPR027291">
    <property type="entry name" value="Glyco_hydro_38_N_sf"/>
</dbReference>
<dbReference type="Pfam" id="PF01074">
    <property type="entry name" value="Glyco_hydro_38N"/>
    <property type="match status" value="2"/>
</dbReference>
<dbReference type="GO" id="GO:0006013">
    <property type="term" value="P:mannose metabolic process"/>
    <property type="evidence" value="ECO:0007669"/>
    <property type="project" value="InterPro"/>
</dbReference>
<dbReference type="Gene3D" id="1.20.1270.50">
    <property type="entry name" value="Glycoside hydrolase family 38, central domain"/>
    <property type="match status" value="4"/>
</dbReference>
<dbReference type="InterPro" id="IPR011330">
    <property type="entry name" value="Glyco_hydro/deAcase_b/a-brl"/>
</dbReference>
<keyword evidence="5" id="KW-0479">Metal-binding</keyword>
<comment type="similarity">
    <text evidence="3">Belongs to the glycosyl hydrolase 38 family.</text>
</comment>
<dbReference type="InterPro" id="IPR037094">
    <property type="entry name" value="Glyco_hydro_38_cen_sf"/>
</dbReference>
<evidence type="ECO:0000256" key="9">
    <source>
        <dbReference type="ARBA" id="ARBA00023157"/>
    </source>
</evidence>
<feature type="domain" description="Glycoside hydrolase family 38 central" evidence="14">
    <location>
        <begin position="354"/>
        <end position="428"/>
    </location>
</feature>
<dbReference type="FunFam" id="2.60.40.1180:FF:000015">
    <property type="entry name" value="Alpha-mannosidase"/>
    <property type="match status" value="2"/>
</dbReference>
<evidence type="ECO:0000256" key="5">
    <source>
        <dbReference type="ARBA" id="ARBA00022723"/>
    </source>
</evidence>
<keyword evidence="9" id="KW-1015">Disulfide bond</keyword>
<organism evidence="15 16">
    <name type="scientific">Acer negundo</name>
    <name type="common">Box elder</name>
    <dbReference type="NCBI Taxonomy" id="4023"/>
    <lineage>
        <taxon>Eukaryota</taxon>
        <taxon>Viridiplantae</taxon>
        <taxon>Streptophyta</taxon>
        <taxon>Embryophyta</taxon>
        <taxon>Tracheophyta</taxon>
        <taxon>Spermatophyta</taxon>
        <taxon>Magnoliopsida</taxon>
        <taxon>eudicotyledons</taxon>
        <taxon>Gunneridae</taxon>
        <taxon>Pentapetalae</taxon>
        <taxon>rosids</taxon>
        <taxon>malvids</taxon>
        <taxon>Sapindales</taxon>
        <taxon>Sapindaceae</taxon>
        <taxon>Hippocastanoideae</taxon>
        <taxon>Acereae</taxon>
        <taxon>Acer</taxon>
    </lineage>
</organism>
<proteinExistence type="inferred from homology"/>
<keyword evidence="11" id="KW-0326">Glycosidase</keyword>
<evidence type="ECO:0000259" key="14">
    <source>
        <dbReference type="SMART" id="SM00872"/>
    </source>
</evidence>
<dbReference type="Pfam" id="PF09261">
    <property type="entry name" value="Alpha-mann_mid"/>
    <property type="match status" value="2"/>
</dbReference>
<reference evidence="15" key="1">
    <citation type="journal article" date="2022" name="Plant J.">
        <title>Strategies of tolerance reflected in two North American maple genomes.</title>
        <authorList>
            <person name="McEvoy S.L."/>
            <person name="Sezen U.U."/>
            <person name="Trouern-Trend A."/>
            <person name="McMahon S.M."/>
            <person name="Schaberg P.G."/>
            <person name="Yang J."/>
            <person name="Wegrzyn J.L."/>
            <person name="Swenson N.G."/>
        </authorList>
    </citation>
    <scope>NUCLEOTIDE SEQUENCE</scope>
    <source>
        <strain evidence="15">91603</strain>
    </source>
</reference>
<dbReference type="FunFam" id="1.20.1270.50:FF:000003">
    <property type="entry name" value="Alpha-mannosidase"/>
    <property type="match status" value="2"/>
</dbReference>
<feature type="domain" description="Glycoside hydrolase family 38 central" evidence="14">
    <location>
        <begin position="1412"/>
        <end position="1486"/>
    </location>
</feature>
<protein>
    <recommendedName>
        <fullName evidence="4">alpha-mannosidase</fullName>
        <ecNumber evidence="4">3.2.1.24</ecNumber>
    </recommendedName>
</protein>
<dbReference type="SUPFAM" id="SSF74650">
    <property type="entry name" value="Galactose mutarotase-like"/>
    <property type="match status" value="2"/>
</dbReference>
<dbReference type="Pfam" id="PF21260">
    <property type="entry name" value="Laman-like_dom"/>
    <property type="match status" value="2"/>
</dbReference>
<keyword evidence="6 13" id="KW-0732">Signal</keyword>
<evidence type="ECO:0000256" key="4">
    <source>
        <dbReference type="ARBA" id="ARBA00012752"/>
    </source>
</evidence>
<dbReference type="GO" id="GO:0046872">
    <property type="term" value="F:metal ion binding"/>
    <property type="evidence" value="ECO:0007669"/>
    <property type="project" value="UniProtKB-KW"/>
</dbReference>
<dbReference type="InterPro" id="IPR050843">
    <property type="entry name" value="Glycosyl_Hydrlase_38"/>
</dbReference>
<evidence type="ECO:0000256" key="12">
    <source>
        <dbReference type="ARBA" id="ARBA00060030"/>
    </source>
</evidence>
<dbReference type="Gene3D" id="2.70.98.30">
    <property type="entry name" value="Golgi alpha-mannosidase II, domain 4"/>
    <property type="match status" value="2"/>
</dbReference>
<feature type="signal peptide" evidence="13">
    <location>
        <begin position="1"/>
        <end position="21"/>
    </location>
</feature>
<dbReference type="Pfam" id="PF07748">
    <property type="entry name" value="Glyco_hydro_38C"/>
    <property type="match status" value="2"/>
</dbReference>
<evidence type="ECO:0000313" key="16">
    <source>
        <dbReference type="Proteomes" id="UP001064489"/>
    </source>
</evidence>
<keyword evidence="16" id="KW-1185">Reference proteome</keyword>
<dbReference type="GO" id="GO:0004559">
    <property type="term" value="F:alpha-mannosidase activity"/>
    <property type="evidence" value="ECO:0007669"/>
    <property type="project" value="UniProtKB-EC"/>
</dbReference>
<sequence length="2082" mass="234779">MSMAIAILLTMFLAGVVCVESEYIAYNTTPGIVPDKINVHLVPHSHDDVGWLKTVDQYYFGGNNSIRGACVQNVLDSVISALLEDKNRKFIYVEIAFFQRWWRQQSKTMKVKVKELVDSGQLEFINGGMCMHDEATPHYIDLIDQTTLGHQFIKDEFGKLPRVGWQIDPFGHSAVQAYLLGAELGFDSLFFARIDYQDRAKRLKEKTLEVVWRGSKSLGSSSQIFTGIFPRHYDPPDGFVFEINDVSPPIQDDILLFDYNVQERVNDFVAAALAQVNVTRTNHIMWLMGTDFRYQYANSWFRQIDKFIHYVNKDGRVNALYSTPSIYTDAKYAANEEWPLKTEDFFPYADHPNAYWTGYFTSRPAFKGYVRFLSNYYLVARQLEFLKGRSSSGPNTDALADALAIAQHHDAVSGTERQHVAADYALRLSIGFMEAEKVVASSLAFLVESRSTTGQGNSETNLQQCPLLNISYCPPSETVFSDGKSLVVVVYNPLGWKREEVIRIPVSTESVIVKDSGGRIIDSQLIPLSNATLSIRSYYVKAHLGKSPSGALKYWLAFSASVPPLGFSTYTVSIAKKTGPRSTVSTLYRSEGIASSTIKIGQGNLKLLFTTDEGKLTHYVNSRNLVTASAEQSYSYYSGNDGTDKDPQASGAYVFRPNNTFPIKSENKVPFTVVRGPVLDEVHQQLSPWISQITRAYKGKEHVEVEFTIGPIPIDDGIGKEITTQITTAMKTNRTFYTDSNGRDFIKRIRDFRTDWDLQVNQPIAGNYYPVNLGIYVQDDSTELSVLVDRSVGGTSLVDGQIELMLHRRLIHDDVRGVGEVLNETVCVNNGCEGLTIQGKFYLRFDHLGEGAKWRRTLGQEIYSPLLLAFSEQDGDNWMNSHVTTFSGIDPSYNLPNNVAIITLQELEKGKVLLRLAHLYETGEDKDYSVMTSVELKKLFPNKKISKVTETNLSANQERAAMEKKRLAWKVEGSTEEETKVVRGGPVDPAKLVVELAPMEIRTFVIEFDHIKIQKPPKTIQKSTKLSASNLSRQATTTWSDPTEVLFLSFDPLNQAPMTNQILLYYVVVFIAISCVESKYMVYNTSQGVVPGKLNVHLVAHTHDDVGWLKTVDQYYVGSNNSIQGACVQNVLDSLIPALLADKNRKFIYVEMAFFQRWWTEQSEAMQQIVKQLINSGQLEFINGGMCMHDEAVTHYIDMIDQTTLGHRFIKKEFGVTPRIGWQIDPFGHSAVQAYLLGAEVGFDSLYFGRIDYQDRTKRKNEKSLEVVWQGSRSLGSSAQIFAGAFPKNYEPPPGGFYFEVNDDSPIVQDDINLFDYNVPDRVNDFVAAAVAQANITRTNHIMWTMGTDFKYQYAHTWFRQMDKFIHYVNMDGRVNALYSTPSIYTDAKYASKESWPLKTDDFFPYADRENAYWTGYFSSRPALKRYVRMMSGYYLAARQLEFYKGKSDTGPNTNSLADALAIAQHHDAVTGTEKQHVANDYAKRLSIGYMEAEEVVATSLAWLVESASYNGRERPTIKFEQCPLLNISYCSASEMDLSHGKNMILVVYNSLGWKRDDVIRIPVANGDVSVYDSEGKVIESQLLPLADVHMNLRNYYVKAYLGRTSAVTPKYWLAFTVSVPPLGFSSYTISSAKKTGGSSTKSSVHTFQSSEKSTVEVGKGNLKLTYSSDQSKLTNYINSRSSVDESVEQSYSFYPGYNGTNEKAPHVPQNAGAYIFRPNGTFLIKPEAQVPLTVMRGPLIDEVHQKINQWIYQITRLYKGKEHVEVEFIVGPIPLEDGLGKEVVTQITTTLDTNKTFYTDSNGRDFIKRIRDYRTDWNLEVNQPVAGNYYPINLGIYAQDNKKEFSVLVDRPLGGSSIVDGQIELMLHRRLLLDDSRGVAEALNETDCVANDCKGLTIQGKYYFRIDALGEGAKWRHSFGQEIYSPLLLAFAEEEGDNWMNSHVSTFSGIDPSYSLPDNVALVTLEELDDRKVLLRLAHLYEIGEDKDLSVSTSVELKKLFPNKKIGKVIEMSLSANQERTEMEKKRLVWKVEGSSSKEESKLVRGGPVDPTKLVVELAPMEIRTFVIDFHHESHRRVFIA</sequence>
<evidence type="ECO:0000256" key="8">
    <source>
        <dbReference type="ARBA" id="ARBA00022833"/>
    </source>
</evidence>
<dbReference type="FunFam" id="1.20.1270.50:FF:000002">
    <property type="entry name" value="Alpha-mannosidase"/>
    <property type="match status" value="2"/>
</dbReference>
<dbReference type="GO" id="GO:0030246">
    <property type="term" value="F:carbohydrate binding"/>
    <property type="evidence" value="ECO:0007669"/>
    <property type="project" value="InterPro"/>
</dbReference>
<evidence type="ECO:0000256" key="6">
    <source>
        <dbReference type="ARBA" id="ARBA00022729"/>
    </source>
</evidence>
<evidence type="ECO:0000256" key="2">
    <source>
        <dbReference type="ARBA" id="ARBA00001947"/>
    </source>
</evidence>
<evidence type="ECO:0000256" key="11">
    <source>
        <dbReference type="ARBA" id="ARBA00023295"/>
    </source>
</evidence>
<reference evidence="15" key="2">
    <citation type="submission" date="2023-02" db="EMBL/GenBank/DDBJ databases">
        <authorList>
            <person name="Swenson N.G."/>
            <person name="Wegrzyn J.L."/>
            <person name="Mcevoy S.L."/>
        </authorList>
    </citation>
    <scope>NUCLEOTIDE SEQUENCE</scope>
    <source>
        <strain evidence="15">91603</strain>
        <tissue evidence="15">Leaf</tissue>
    </source>
</reference>
<evidence type="ECO:0000256" key="10">
    <source>
        <dbReference type="ARBA" id="ARBA00023180"/>
    </source>
</evidence>
<dbReference type="InterPro" id="IPR013780">
    <property type="entry name" value="Glyco_hydro_b"/>
</dbReference>
<comment type="caution">
    <text evidence="15">The sequence shown here is derived from an EMBL/GenBank/DDBJ whole genome shotgun (WGS) entry which is preliminary data.</text>
</comment>
<dbReference type="EC" id="3.2.1.24" evidence="4"/>
<dbReference type="Pfam" id="PF17677">
    <property type="entry name" value="Glyco_hydro38C2"/>
    <property type="match status" value="2"/>
</dbReference>
<evidence type="ECO:0000256" key="7">
    <source>
        <dbReference type="ARBA" id="ARBA00022801"/>
    </source>
</evidence>
<gene>
    <name evidence="15" type="ORF">LWI28_019561</name>
</gene>
<evidence type="ECO:0000256" key="3">
    <source>
        <dbReference type="ARBA" id="ARBA00009792"/>
    </source>
</evidence>
<evidence type="ECO:0000256" key="13">
    <source>
        <dbReference type="SAM" id="SignalP"/>
    </source>
</evidence>
<dbReference type="InterPro" id="IPR028995">
    <property type="entry name" value="Glyco_hydro_57/38_cen_sf"/>
</dbReference>
<dbReference type="EMBL" id="JAJSOW010000102">
    <property type="protein sequence ID" value="KAI9177809.1"/>
    <property type="molecule type" value="Genomic_DNA"/>
</dbReference>
<dbReference type="InterPro" id="IPR000602">
    <property type="entry name" value="Glyco_hydro_38_N"/>
</dbReference>
<dbReference type="PANTHER" id="PTHR11607">
    <property type="entry name" value="ALPHA-MANNOSIDASE"/>
    <property type="match status" value="1"/>
</dbReference>
<dbReference type="FunFam" id="2.60.40.1360:FF:000001">
    <property type="entry name" value="Alpha-mannosidase"/>
    <property type="match status" value="2"/>
</dbReference>
<keyword evidence="10" id="KW-0325">Glycoprotein</keyword>
<dbReference type="Proteomes" id="UP001064489">
    <property type="component" value="Chromosome 5"/>
</dbReference>
<accession>A0AAD5J0N4</accession>
<evidence type="ECO:0000256" key="1">
    <source>
        <dbReference type="ARBA" id="ARBA00000365"/>
    </source>
</evidence>
<keyword evidence="8" id="KW-0862">Zinc</keyword>
<dbReference type="Gene3D" id="2.60.40.1360">
    <property type="match status" value="2"/>
</dbReference>
<dbReference type="SUPFAM" id="SSF88713">
    <property type="entry name" value="Glycoside hydrolase/deacetylase"/>
    <property type="match status" value="2"/>
</dbReference>
<dbReference type="Gene3D" id="3.20.110.10">
    <property type="entry name" value="Glycoside hydrolase 38, N terminal domain"/>
    <property type="match status" value="2"/>
</dbReference>
<feature type="chain" id="PRO_5041903144" description="alpha-mannosidase" evidence="13">
    <location>
        <begin position="22"/>
        <end position="2082"/>
    </location>
</feature>
<name>A0AAD5J0N4_ACENE</name>
<comment type="function">
    <text evidence="12">Liberates mannose from p-nitrophenyl-alpha-D-mannoside in vitro.</text>
</comment>
<dbReference type="InterPro" id="IPR015341">
    <property type="entry name" value="Glyco_hydro_38_cen"/>
</dbReference>
<comment type="catalytic activity">
    <reaction evidence="1">
        <text>Hydrolysis of terminal, non-reducing alpha-D-mannose residues in alpha-D-mannosides.</text>
        <dbReference type="EC" id="3.2.1.24"/>
    </reaction>
</comment>
<dbReference type="Gene3D" id="2.60.40.1180">
    <property type="entry name" value="Golgi alpha-mannosidase II"/>
    <property type="match status" value="2"/>
</dbReference>
<dbReference type="InterPro" id="IPR041147">
    <property type="entry name" value="GH38_C"/>
</dbReference>